<dbReference type="EMBL" id="MN739059">
    <property type="protein sequence ID" value="QHS86639.1"/>
    <property type="molecule type" value="Genomic_DNA"/>
</dbReference>
<sequence length="251" mass="29675">MNIIKRMTSATQDRFRKELIKRDQFCILSGLCHEVCDAAHLVNKEYIKPSNKTIMFTPNNGFLLNSNLHKEFDMNFWTIDMNAESWDIVKKTLDPNKTTCPCKIKLYPIAEKKLTTKLKLGIFKYLDINIDIPIECIPFIILRNEIEKTKKLSNQFTLGDIENSLKIEFKPNKKKRKKLKINIKQTSCKIKKTRTRYTNEQRKTISAWINNLEAVPDRSNRFEFCQRVDLNPKTFEARFSKLWKKYKKLGT</sequence>
<feature type="domain" description="HNH nuclease" evidence="1">
    <location>
        <begin position="26"/>
        <end position="80"/>
    </location>
</feature>
<dbReference type="InterPro" id="IPR003615">
    <property type="entry name" value="HNH_nuc"/>
</dbReference>
<dbReference type="Pfam" id="PF13391">
    <property type="entry name" value="HNH_2"/>
    <property type="match status" value="1"/>
</dbReference>
<accession>A0A6C0B518</accession>
<proteinExistence type="predicted"/>
<name>A0A6C0B518_9ZZZZ</name>
<protein>
    <recommendedName>
        <fullName evidence="1">HNH nuclease domain-containing protein</fullName>
    </recommendedName>
</protein>
<organism evidence="2">
    <name type="scientific">viral metagenome</name>
    <dbReference type="NCBI Taxonomy" id="1070528"/>
    <lineage>
        <taxon>unclassified sequences</taxon>
        <taxon>metagenomes</taxon>
        <taxon>organismal metagenomes</taxon>
    </lineage>
</organism>
<dbReference type="AlphaFoldDB" id="A0A6C0B518"/>
<evidence type="ECO:0000313" key="2">
    <source>
        <dbReference type="EMBL" id="QHS86639.1"/>
    </source>
</evidence>
<evidence type="ECO:0000259" key="1">
    <source>
        <dbReference type="Pfam" id="PF13391"/>
    </source>
</evidence>
<reference evidence="2" key="1">
    <citation type="journal article" date="2020" name="Nature">
        <title>Giant virus diversity and host interactions through global metagenomics.</title>
        <authorList>
            <person name="Schulz F."/>
            <person name="Roux S."/>
            <person name="Paez-Espino D."/>
            <person name="Jungbluth S."/>
            <person name="Walsh D.A."/>
            <person name="Denef V.J."/>
            <person name="McMahon K.D."/>
            <person name="Konstantinidis K.T."/>
            <person name="Eloe-Fadrosh E.A."/>
            <person name="Kyrpides N.C."/>
            <person name="Woyke T."/>
        </authorList>
    </citation>
    <scope>NUCLEOTIDE SEQUENCE</scope>
    <source>
        <strain evidence="2">GVMAG-M-3300009422-16</strain>
    </source>
</reference>